<evidence type="ECO:0000313" key="2">
    <source>
        <dbReference type="Proteomes" id="UP000005384"/>
    </source>
</evidence>
<dbReference type="EMBL" id="ADLN01000120">
    <property type="protein sequence ID" value="EHI57476.1"/>
    <property type="molecule type" value="Genomic_DNA"/>
</dbReference>
<proteinExistence type="predicted"/>
<dbReference type="RefSeq" id="WP_006782573.1">
    <property type="nucleotide sequence ID" value="NZ_CP040506.1"/>
</dbReference>
<organism evidence="1 2">
    <name type="scientific">Hungatella hathewayi WAL-18680</name>
    <dbReference type="NCBI Taxonomy" id="742737"/>
    <lineage>
        <taxon>Bacteria</taxon>
        <taxon>Bacillati</taxon>
        <taxon>Bacillota</taxon>
        <taxon>Clostridia</taxon>
        <taxon>Lachnospirales</taxon>
        <taxon>Lachnospiraceae</taxon>
        <taxon>Hungatella</taxon>
    </lineage>
</organism>
<dbReference type="PATRIC" id="fig|742737.3.peg.4572"/>
<name>G5IM57_9FIRM</name>
<sequence>MIVRRQFLGRWKKDILLEGDVKAAVEAARMQAVERIEKGSLLLAALFYCGEMCYLYYEVVDREMEPEEFLEPLEPFLESVPGGTGKLWTPMDCVYYHRKPEAVEDWEAKRSGKRRVGRIAFLKPEKIDSYVYWHRAIVEEGLFTGDKYQFISRQDSVLFSYFEEPKEMVNIRGVDMESEVIKQWKEQLPETHFEREKTGGENFMVIPPLFTAGRSDLG</sequence>
<dbReference type="AlphaFoldDB" id="G5IM57"/>
<reference evidence="1 2" key="1">
    <citation type="submission" date="2011-08" db="EMBL/GenBank/DDBJ databases">
        <title>The Genome Sequence of Clostridium hathewayi WAL-18680.</title>
        <authorList>
            <consortium name="The Broad Institute Genome Sequencing Platform"/>
            <person name="Earl A."/>
            <person name="Ward D."/>
            <person name="Feldgarden M."/>
            <person name="Gevers D."/>
            <person name="Finegold S.M."/>
            <person name="Summanen P.H."/>
            <person name="Molitoris D.R."/>
            <person name="Song M."/>
            <person name="Daigneault M."/>
            <person name="Allen-Vercoe E."/>
            <person name="Young S.K."/>
            <person name="Zeng Q."/>
            <person name="Gargeya S."/>
            <person name="Fitzgerald M."/>
            <person name="Haas B."/>
            <person name="Abouelleil A."/>
            <person name="Alvarado L."/>
            <person name="Arachchi H.M."/>
            <person name="Berlin A."/>
            <person name="Brown A."/>
            <person name="Chapman S.B."/>
            <person name="Chen Z."/>
            <person name="Dunbar C."/>
            <person name="Freedman E."/>
            <person name="Gearin G."/>
            <person name="Gellesch M."/>
            <person name="Goldberg J."/>
            <person name="Griggs A."/>
            <person name="Gujja S."/>
            <person name="Heiman D."/>
            <person name="Howarth C."/>
            <person name="Larson L."/>
            <person name="Lui A."/>
            <person name="MacDonald P.J.P."/>
            <person name="Montmayeur A."/>
            <person name="Murphy C."/>
            <person name="Neiman D."/>
            <person name="Pearson M."/>
            <person name="Priest M."/>
            <person name="Roberts A."/>
            <person name="Saif S."/>
            <person name="Shea T."/>
            <person name="Shenoy N."/>
            <person name="Sisk P."/>
            <person name="Stolte C."/>
            <person name="Sykes S."/>
            <person name="Wortman J."/>
            <person name="Nusbaum C."/>
            <person name="Birren B."/>
        </authorList>
    </citation>
    <scope>NUCLEOTIDE SEQUENCE [LARGE SCALE GENOMIC DNA]</scope>
    <source>
        <strain evidence="1 2">WAL-18680</strain>
    </source>
</reference>
<dbReference type="HOGENOM" id="CLU_103269_0_0_9"/>
<dbReference type="Proteomes" id="UP000005384">
    <property type="component" value="Unassembled WGS sequence"/>
</dbReference>
<protein>
    <submittedName>
        <fullName evidence="1">Uncharacterized protein</fullName>
    </submittedName>
</protein>
<keyword evidence="2" id="KW-1185">Reference proteome</keyword>
<dbReference type="OrthoDB" id="3229063at2"/>
<evidence type="ECO:0000313" key="1">
    <source>
        <dbReference type="EMBL" id="EHI57476.1"/>
    </source>
</evidence>
<comment type="caution">
    <text evidence="1">The sequence shown here is derived from an EMBL/GenBank/DDBJ whole genome shotgun (WGS) entry which is preliminary data.</text>
</comment>
<accession>G5IM57</accession>
<gene>
    <name evidence="1" type="ORF">HMPREF9473_04585</name>
</gene>